<evidence type="ECO:0000313" key="3">
    <source>
        <dbReference type="Proteomes" id="UP001189429"/>
    </source>
</evidence>
<feature type="non-terminal residue" evidence="2">
    <location>
        <position position="226"/>
    </location>
</feature>
<accession>A0ABN9RGM3</accession>
<protein>
    <recommendedName>
        <fullName evidence="4">Mei2-like C-terminal RNA recognition motif domain-containing protein</fullName>
    </recommendedName>
</protein>
<name>A0ABN9RGM3_9DINO</name>
<dbReference type="Proteomes" id="UP001189429">
    <property type="component" value="Unassembled WGS sequence"/>
</dbReference>
<evidence type="ECO:0000313" key="2">
    <source>
        <dbReference type="EMBL" id="CAK0816892.1"/>
    </source>
</evidence>
<evidence type="ECO:0000256" key="1">
    <source>
        <dbReference type="SAM" id="MobiDB-lite"/>
    </source>
</evidence>
<gene>
    <name evidence="2" type="ORF">PCOR1329_LOCUS19660</name>
</gene>
<sequence>MAAPMIRTVVVRNTFLNVEEDADHQLLGCAPMRRSKSVGDDPEVAAEVEIEAAPKDADVPPAAAVAVHSEEATCCGLPKVTSNASVSTMVPEDADAARGLAGFPLRNVDSSNSINSMLSDWAGPSLRNVGSSGSVSSMVSEVARAEDGAGEARVDQLAPAVASAGGQATAPRRGRGRQVLSSPPAPKDYCHGQVPKRCDLAKEFAHAAQQGPPTTMMIRNIPNHFT</sequence>
<reference evidence="2" key="1">
    <citation type="submission" date="2023-10" db="EMBL/GenBank/DDBJ databases">
        <authorList>
            <person name="Chen Y."/>
            <person name="Shah S."/>
            <person name="Dougan E. K."/>
            <person name="Thang M."/>
            <person name="Chan C."/>
        </authorList>
    </citation>
    <scope>NUCLEOTIDE SEQUENCE [LARGE SCALE GENOMIC DNA]</scope>
</reference>
<keyword evidence="3" id="KW-1185">Reference proteome</keyword>
<dbReference type="EMBL" id="CAUYUJ010006302">
    <property type="protein sequence ID" value="CAK0816892.1"/>
    <property type="molecule type" value="Genomic_DNA"/>
</dbReference>
<organism evidence="2 3">
    <name type="scientific">Prorocentrum cordatum</name>
    <dbReference type="NCBI Taxonomy" id="2364126"/>
    <lineage>
        <taxon>Eukaryota</taxon>
        <taxon>Sar</taxon>
        <taxon>Alveolata</taxon>
        <taxon>Dinophyceae</taxon>
        <taxon>Prorocentrales</taxon>
        <taxon>Prorocentraceae</taxon>
        <taxon>Prorocentrum</taxon>
    </lineage>
</organism>
<evidence type="ECO:0008006" key="4">
    <source>
        <dbReference type="Google" id="ProtNLM"/>
    </source>
</evidence>
<feature type="region of interest" description="Disordered" evidence="1">
    <location>
        <begin position="163"/>
        <end position="189"/>
    </location>
</feature>
<proteinExistence type="predicted"/>
<comment type="caution">
    <text evidence="2">The sequence shown here is derived from an EMBL/GenBank/DDBJ whole genome shotgun (WGS) entry which is preliminary data.</text>
</comment>